<comment type="cofactor">
    <cofactor evidence="1">
        <name>Ca(2+)</name>
        <dbReference type="ChEBI" id="CHEBI:29108"/>
    </cofactor>
</comment>
<dbReference type="FunFam" id="3.30.505.10:FF:000009">
    <property type="entry name" value="1-phosphatidylinositol 4,5-bisphosphate phosphodiesterase gamma"/>
    <property type="match status" value="1"/>
</dbReference>
<dbReference type="GO" id="GO:0004435">
    <property type="term" value="F:phosphatidylinositol-4,5-bisphosphate phospholipase C activity"/>
    <property type="evidence" value="ECO:0007669"/>
    <property type="project" value="UniProtKB-EC"/>
</dbReference>
<organism evidence="18 19">
    <name type="scientific">Popillia japonica</name>
    <name type="common">Japanese beetle</name>
    <dbReference type="NCBI Taxonomy" id="7064"/>
    <lineage>
        <taxon>Eukaryota</taxon>
        <taxon>Metazoa</taxon>
        <taxon>Ecdysozoa</taxon>
        <taxon>Arthropoda</taxon>
        <taxon>Hexapoda</taxon>
        <taxon>Insecta</taxon>
        <taxon>Pterygota</taxon>
        <taxon>Neoptera</taxon>
        <taxon>Endopterygota</taxon>
        <taxon>Coleoptera</taxon>
        <taxon>Polyphaga</taxon>
        <taxon>Scarabaeiformia</taxon>
        <taxon>Scarabaeidae</taxon>
        <taxon>Rutelinae</taxon>
        <taxon>Popillia</taxon>
    </lineage>
</organism>
<dbReference type="PANTHER" id="PTHR10336:SF159">
    <property type="entry name" value="1-PHOSPHATIDYLINOSITOL 4,5-BISPHOSPHATE PHOSPHODIESTERASE GAMMA"/>
    <property type="match status" value="1"/>
</dbReference>
<evidence type="ECO:0000256" key="12">
    <source>
        <dbReference type="ARBA" id="ARBA00023674"/>
    </source>
</evidence>
<keyword evidence="7" id="KW-0106">Calcium</keyword>
<dbReference type="Proteomes" id="UP001458880">
    <property type="component" value="Unassembled WGS sequence"/>
</dbReference>
<evidence type="ECO:0000256" key="4">
    <source>
        <dbReference type="ARBA" id="ARBA00022553"/>
    </source>
</evidence>
<dbReference type="Pfam" id="PF00388">
    <property type="entry name" value="PI-PLC-X"/>
    <property type="match status" value="1"/>
</dbReference>
<dbReference type="GO" id="GO:0010634">
    <property type="term" value="P:positive regulation of epithelial cell migration"/>
    <property type="evidence" value="ECO:0007669"/>
    <property type="project" value="TreeGrafter"/>
</dbReference>
<dbReference type="SUPFAM" id="SSF50729">
    <property type="entry name" value="PH domain-like"/>
    <property type="match status" value="1"/>
</dbReference>
<evidence type="ECO:0000256" key="10">
    <source>
        <dbReference type="ARBA" id="ARBA00023098"/>
    </source>
</evidence>
<dbReference type="Gene3D" id="1.10.238.10">
    <property type="entry name" value="EF-hand"/>
    <property type="match status" value="2"/>
</dbReference>
<dbReference type="Pfam" id="PF23329">
    <property type="entry name" value="EF_HAND_1_PLCG"/>
    <property type="match status" value="1"/>
</dbReference>
<dbReference type="InterPro" id="IPR002048">
    <property type="entry name" value="EF_hand_dom"/>
</dbReference>
<dbReference type="Pfam" id="PF00017">
    <property type="entry name" value="SH2"/>
    <property type="match status" value="2"/>
</dbReference>
<evidence type="ECO:0000259" key="16">
    <source>
        <dbReference type="PROSITE" id="PS50003"/>
    </source>
</evidence>
<evidence type="ECO:0000256" key="13">
    <source>
        <dbReference type="PROSITE-ProRule" id="PRU00191"/>
    </source>
</evidence>
<feature type="domain" description="SH2" evidence="15">
    <location>
        <begin position="566"/>
        <end position="640"/>
    </location>
</feature>
<dbReference type="SMART" id="SM00148">
    <property type="entry name" value="PLCXc"/>
    <property type="match status" value="1"/>
</dbReference>
<dbReference type="InterPro" id="IPR017946">
    <property type="entry name" value="PLC-like_Pdiesterase_TIM-brl"/>
</dbReference>
<dbReference type="Gene3D" id="2.30.29.30">
    <property type="entry name" value="Pleckstrin-homology domain (PH domain)/Phosphotyrosine-binding domain (PTB)"/>
    <property type="match status" value="1"/>
</dbReference>
<dbReference type="CDD" id="cd08592">
    <property type="entry name" value="PI-PLCc_gamma"/>
    <property type="match status" value="1"/>
</dbReference>
<dbReference type="InterPro" id="IPR000980">
    <property type="entry name" value="SH2"/>
</dbReference>
<comment type="caution">
    <text evidence="18">The sequence shown here is derived from an EMBL/GenBank/DDBJ whole genome shotgun (WGS) entry which is preliminary data.</text>
</comment>
<keyword evidence="10 14" id="KW-0443">Lipid metabolism</keyword>
<dbReference type="Pfam" id="PF23583">
    <property type="entry name" value="EF_HAND_2_PLCG"/>
    <property type="match status" value="1"/>
</dbReference>
<dbReference type="InterPro" id="IPR011992">
    <property type="entry name" value="EF-hand-dom_pair"/>
</dbReference>
<dbReference type="PROSITE" id="PS50003">
    <property type="entry name" value="PH_DOMAIN"/>
    <property type="match status" value="1"/>
</dbReference>
<dbReference type="PROSITE" id="PS50001">
    <property type="entry name" value="SH2"/>
    <property type="match status" value="2"/>
</dbReference>
<keyword evidence="19" id="KW-1185">Reference proteome</keyword>
<dbReference type="FunFam" id="3.30.505.10:FF:000011">
    <property type="entry name" value="1-phosphatidylinositol 4,5-bisphosphate phosphodiesterase gamma"/>
    <property type="match status" value="1"/>
</dbReference>
<dbReference type="AlphaFoldDB" id="A0AAW1ITB3"/>
<dbReference type="EC" id="3.1.4.11" evidence="2 14"/>
<dbReference type="InterPro" id="IPR056586">
    <property type="entry name" value="EF-hand_PLCG1"/>
</dbReference>
<dbReference type="FunFam" id="3.20.20.190:FF:000004">
    <property type="entry name" value="1-phosphatidylinositol 4,5-bisphosphate phosphodiesterase gamma"/>
    <property type="match status" value="1"/>
</dbReference>
<feature type="domain" description="EF-hand" evidence="17">
    <location>
        <begin position="200"/>
        <end position="235"/>
    </location>
</feature>
<keyword evidence="8 14" id="KW-0442">Lipid degradation</keyword>
<keyword evidence="11" id="KW-0807">Transducer</keyword>
<evidence type="ECO:0000256" key="6">
    <source>
        <dbReference type="ARBA" id="ARBA00022801"/>
    </source>
</evidence>
<dbReference type="InterPro" id="IPR001192">
    <property type="entry name" value="PI-PLC_fam"/>
</dbReference>
<evidence type="ECO:0000313" key="18">
    <source>
        <dbReference type="EMBL" id="KAK9692802.1"/>
    </source>
</evidence>
<dbReference type="GO" id="GO:0048015">
    <property type="term" value="P:phosphatidylinositol-mediated signaling"/>
    <property type="evidence" value="ECO:0007669"/>
    <property type="project" value="TreeGrafter"/>
</dbReference>
<comment type="catalytic activity">
    <reaction evidence="12">
        <text>a 1,2-diacyl-sn-glycero-3-phospho-(1D-myo-inositol-4,5-bisphosphate) + H2O = 1D-myo-inositol 1,4,5-trisphosphate + a 1,2-diacyl-sn-glycerol + H(+)</text>
        <dbReference type="Rhea" id="RHEA:33179"/>
        <dbReference type="ChEBI" id="CHEBI:15377"/>
        <dbReference type="ChEBI" id="CHEBI:15378"/>
        <dbReference type="ChEBI" id="CHEBI:17815"/>
        <dbReference type="ChEBI" id="CHEBI:58456"/>
        <dbReference type="ChEBI" id="CHEBI:203600"/>
        <dbReference type="EC" id="3.1.4.11"/>
    </reaction>
    <physiologicalReaction direction="left-to-right" evidence="12">
        <dbReference type="Rhea" id="RHEA:33180"/>
    </physiologicalReaction>
</comment>
<dbReference type="EMBL" id="JASPKY010000566">
    <property type="protein sequence ID" value="KAK9692802.1"/>
    <property type="molecule type" value="Genomic_DNA"/>
</dbReference>
<dbReference type="InterPro" id="IPR011993">
    <property type="entry name" value="PH-like_dom_sf"/>
</dbReference>
<evidence type="ECO:0000256" key="9">
    <source>
        <dbReference type="ARBA" id="ARBA00022999"/>
    </source>
</evidence>
<dbReference type="CDD" id="cd16201">
    <property type="entry name" value="EFh_PI-PLCgamma"/>
    <property type="match status" value="1"/>
</dbReference>
<gene>
    <name evidence="18" type="ORF">QE152_g34891</name>
</gene>
<evidence type="ECO:0000256" key="1">
    <source>
        <dbReference type="ARBA" id="ARBA00001913"/>
    </source>
</evidence>
<dbReference type="CDD" id="cd09932">
    <property type="entry name" value="SH2_C-SH2_PLC_gamma_like"/>
    <property type="match status" value="1"/>
</dbReference>
<dbReference type="PROSITE" id="PS50007">
    <property type="entry name" value="PIPLC_X_DOMAIN"/>
    <property type="match status" value="1"/>
</dbReference>
<dbReference type="GO" id="GO:0016042">
    <property type="term" value="P:lipid catabolic process"/>
    <property type="evidence" value="ECO:0007669"/>
    <property type="project" value="UniProtKB-KW"/>
</dbReference>
<evidence type="ECO:0000256" key="11">
    <source>
        <dbReference type="ARBA" id="ARBA00023224"/>
    </source>
</evidence>
<dbReference type="CDD" id="cd13362">
    <property type="entry name" value="PH_PLC_gamma"/>
    <property type="match status" value="1"/>
</dbReference>
<reference evidence="18 19" key="1">
    <citation type="journal article" date="2024" name="BMC Genomics">
        <title>De novo assembly and annotation of Popillia japonica's genome with initial clues to its potential as an invasive pest.</title>
        <authorList>
            <person name="Cucini C."/>
            <person name="Boschi S."/>
            <person name="Funari R."/>
            <person name="Cardaioli E."/>
            <person name="Iannotti N."/>
            <person name="Marturano G."/>
            <person name="Paoli F."/>
            <person name="Bruttini M."/>
            <person name="Carapelli A."/>
            <person name="Frati F."/>
            <person name="Nardi F."/>
        </authorList>
    </citation>
    <scope>NUCLEOTIDE SEQUENCE [LARGE SCALE GENOMIC DNA]</scope>
    <source>
        <strain evidence="18">DMR45628</strain>
    </source>
</reference>
<dbReference type="InterPro" id="IPR001849">
    <property type="entry name" value="PH_domain"/>
</dbReference>
<dbReference type="GO" id="GO:0046488">
    <property type="term" value="P:phosphatidylinositol metabolic process"/>
    <property type="evidence" value="ECO:0007669"/>
    <property type="project" value="TreeGrafter"/>
</dbReference>
<keyword evidence="6 14" id="KW-0378">Hydrolase</keyword>
<dbReference type="InterPro" id="IPR036860">
    <property type="entry name" value="SH2_dom_sf"/>
</dbReference>
<keyword evidence="5" id="KW-0677">Repeat</keyword>
<evidence type="ECO:0000256" key="5">
    <source>
        <dbReference type="ARBA" id="ARBA00022737"/>
    </source>
</evidence>
<evidence type="ECO:0000256" key="3">
    <source>
        <dbReference type="ARBA" id="ARBA00022443"/>
    </source>
</evidence>
<dbReference type="GO" id="GO:0005509">
    <property type="term" value="F:calcium ion binding"/>
    <property type="evidence" value="ECO:0007669"/>
    <property type="project" value="InterPro"/>
</dbReference>
<dbReference type="PRINTS" id="PR00401">
    <property type="entry name" value="SH2DOMAIN"/>
</dbReference>
<evidence type="ECO:0000256" key="7">
    <source>
        <dbReference type="ARBA" id="ARBA00022837"/>
    </source>
</evidence>
<keyword evidence="4" id="KW-0597">Phosphoprotein</keyword>
<dbReference type="InterPro" id="IPR000909">
    <property type="entry name" value="PLipase_C_PInositol-sp_X_dom"/>
</dbReference>
<evidence type="ECO:0000256" key="14">
    <source>
        <dbReference type="RuleBase" id="RU361133"/>
    </source>
</evidence>
<dbReference type="PANTHER" id="PTHR10336">
    <property type="entry name" value="PHOSPHOINOSITIDE-SPECIFIC PHOSPHOLIPASE C FAMILY PROTEIN"/>
    <property type="match status" value="1"/>
</dbReference>
<feature type="domain" description="SH2" evidence="15">
    <location>
        <begin position="658"/>
        <end position="747"/>
    </location>
</feature>
<dbReference type="SUPFAM" id="SSF55550">
    <property type="entry name" value="SH2 domain"/>
    <property type="match status" value="2"/>
</dbReference>
<dbReference type="SUPFAM" id="SSF47473">
    <property type="entry name" value="EF-hand"/>
    <property type="match status" value="1"/>
</dbReference>
<feature type="domain" description="PH" evidence="16">
    <location>
        <begin position="38"/>
        <end position="155"/>
    </location>
</feature>
<evidence type="ECO:0000313" key="19">
    <source>
        <dbReference type="Proteomes" id="UP001458880"/>
    </source>
</evidence>
<dbReference type="SMART" id="SM00252">
    <property type="entry name" value="SH2"/>
    <property type="match status" value="2"/>
</dbReference>
<evidence type="ECO:0000259" key="15">
    <source>
        <dbReference type="PROSITE" id="PS50001"/>
    </source>
</evidence>
<dbReference type="Gene3D" id="3.20.20.190">
    <property type="entry name" value="Phosphatidylinositol (PI) phosphodiesterase"/>
    <property type="match status" value="1"/>
</dbReference>
<dbReference type="Gene3D" id="3.30.505.10">
    <property type="entry name" value="SH2 domain"/>
    <property type="match status" value="2"/>
</dbReference>
<protein>
    <recommendedName>
        <fullName evidence="2 14">Phosphoinositide phospholipase C</fullName>
        <ecNumber evidence="2 14">3.1.4.11</ecNumber>
    </recommendedName>
</protein>
<evidence type="ECO:0000256" key="8">
    <source>
        <dbReference type="ARBA" id="ARBA00022963"/>
    </source>
</evidence>
<dbReference type="PRINTS" id="PR00390">
    <property type="entry name" value="PHPHLIPASEC"/>
</dbReference>
<evidence type="ECO:0000256" key="2">
    <source>
        <dbReference type="ARBA" id="ARBA00012368"/>
    </source>
</evidence>
<accession>A0AAW1ITB3</accession>
<evidence type="ECO:0000259" key="17">
    <source>
        <dbReference type="PROSITE" id="PS50222"/>
    </source>
</evidence>
<name>A0AAW1ITB3_POPJA</name>
<dbReference type="InterPro" id="IPR057061">
    <property type="entry name" value="PLCG_EF-hand_2"/>
</dbReference>
<sequence>MPHVFNCFKGTVTMFGLFNGFSSNSGSGYIPEMEQTISQLERGSIVTKFSWRKRAEKKTLAIRRETRQIVWSRPSTSGSRPIYDGAVNMREVKEVRLGKNSKDFEKWPDDAKKHDFSKCFIVIYGPEFKLRVLSFAALSEQECDLWLKGLRYLVKDTIYAPYPLQVQGWLRREFYEMESCRETISLKEIKAFLPRLNCKIPTNKLRELFNEVDTRKRNEVTFDDFTILYQKLLFNENKVEDIFDRFSMYSDNSKQITLQEFQSFLVHEQSDEMGNDERRCSGFICNFLKDPQRDCQEPHFTVSEFLDFLYSKQNDLWDTTKDQVYHDMTRPLSHYWIASSHNTYLTGDQFSSESSIEAYVRCLRMGCRCIELDCWDGPDGMPFIYHGHTLTSKIKFVDVIRTIKEHAFATSEYPVILSIEDNCSLPQQRKMASLMQEVFSEMLLTHPVEKNERQLPSPSQLRRKIILKHKKLPEGQEENSFLVKNEGNEMDLRNSTKSGVMYLEDIVDKEWNPHFFVLTQSKLYFTDSYKLEQESERLSEDEEEGVMLNRCRSDVSTEELHFSEQWFHGRLPRGREEAEQLLKQYSYLGDGTFLVRGSVTFVGEYCLSFWRNGSVNHCRIKTKQDRQQIKINPLVTAEFSIALQEPVPQPNKHEGKPWYHKQTSRLQAEDMLKKIRMEGAFLVRPSENDPNSYTISFRADKKIKHCRIKREGRLYTIGSAEFESLVELINYYEQFPLYRKVKLSNPITEDALARMSMIYKHKLVTITANTTKSFIPNIRKFYFCIFGYEYKARAGFLNKNTIPWNGVTLNKQV</sequence>
<dbReference type="PROSITE" id="PS50222">
    <property type="entry name" value="EF_HAND_2"/>
    <property type="match status" value="1"/>
</dbReference>
<dbReference type="InterPro" id="IPR035023">
    <property type="entry name" value="PLC-gamma_C-SH2"/>
</dbReference>
<dbReference type="GO" id="GO:0051209">
    <property type="term" value="P:release of sequestered calcium ion into cytosol"/>
    <property type="evidence" value="ECO:0007669"/>
    <property type="project" value="TreeGrafter"/>
</dbReference>
<proteinExistence type="predicted"/>
<dbReference type="SUPFAM" id="SSF51695">
    <property type="entry name" value="PLC-like phosphodiesterases"/>
    <property type="match status" value="1"/>
</dbReference>
<keyword evidence="3" id="KW-0728">SH3 domain</keyword>
<dbReference type="GO" id="GO:0032587">
    <property type="term" value="C:ruffle membrane"/>
    <property type="evidence" value="ECO:0007669"/>
    <property type="project" value="TreeGrafter"/>
</dbReference>
<keyword evidence="9 13" id="KW-0727">SH2 domain</keyword>
<dbReference type="SMART" id="SM00233">
    <property type="entry name" value="PH"/>
    <property type="match status" value="1"/>
</dbReference>